<evidence type="ECO:0000313" key="2">
    <source>
        <dbReference type="Proteomes" id="UP000019478"/>
    </source>
</evidence>
<dbReference type="GeneID" id="19168698"/>
<dbReference type="eggNOG" id="ENOG502SV8D">
    <property type="taxonomic scope" value="Eukaryota"/>
</dbReference>
<dbReference type="RefSeq" id="XP_007732898.1">
    <property type="nucleotide sequence ID" value="XM_007734708.1"/>
</dbReference>
<dbReference type="OrthoDB" id="37659at2759"/>
<dbReference type="EMBL" id="AMGY01000003">
    <property type="protein sequence ID" value="EXJ87619.1"/>
    <property type="molecule type" value="Genomic_DNA"/>
</dbReference>
<dbReference type="Pfam" id="PF20174">
    <property type="entry name" value="DUF6540"/>
    <property type="match status" value="1"/>
</dbReference>
<dbReference type="InterPro" id="IPR046670">
    <property type="entry name" value="DUF6540"/>
</dbReference>
<dbReference type="HOGENOM" id="CLU_134511_0_0_1"/>
<dbReference type="AlphaFoldDB" id="W9YZA0"/>
<organism evidence="1 2">
    <name type="scientific">Capronia epimyces CBS 606.96</name>
    <dbReference type="NCBI Taxonomy" id="1182542"/>
    <lineage>
        <taxon>Eukaryota</taxon>
        <taxon>Fungi</taxon>
        <taxon>Dikarya</taxon>
        <taxon>Ascomycota</taxon>
        <taxon>Pezizomycotina</taxon>
        <taxon>Eurotiomycetes</taxon>
        <taxon>Chaetothyriomycetidae</taxon>
        <taxon>Chaetothyriales</taxon>
        <taxon>Herpotrichiellaceae</taxon>
        <taxon>Capronia</taxon>
    </lineage>
</organism>
<dbReference type="STRING" id="1182542.W9YZA0"/>
<sequence>MATTLKVLIFRGTPDGPSSRHTALFIETSNGSNLMVHIIGQAPYFTKAMKENIEPRQSTKFLNEISVATITGKTIAQIGAVLYSTPIQSSSGWNCHNWVRDALQRLVDKHWIIASEQSLAVTRMMNVVNGS</sequence>
<dbReference type="Proteomes" id="UP000019478">
    <property type="component" value="Unassembled WGS sequence"/>
</dbReference>
<keyword evidence="2" id="KW-1185">Reference proteome</keyword>
<accession>W9YZA0</accession>
<reference evidence="1 2" key="1">
    <citation type="submission" date="2013-03" db="EMBL/GenBank/DDBJ databases">
        <title>The Genome Sequence of Capronia epimyces CBS 606.96.</title>
        <authorList>
            <consortium name="The Broad Institute Genomics Platform"/>
            <person name="Cuomo C."/>
            <person name="de Hoog S."/>
            <person name="Gorbushina A."/>
            <person name="Walker B."/>
            <person name="Young S.K."/>
            <person name="Zeng Q."/>
            <person name="Gargeya S."/>
            <person name="Fitzgerald M."/>
            <person name="Haas B."/>
            <person name="Abouelleil A."/>
            <person name="Allen A.W."/>
            <person name="Alvarado L."/>
            <person name="Arachchi H.M."/>
            <person name="Berlin A.M."/>
            <person name="Chapman S.B."/>
            <person name="Gainer-Dewar J."/>
            <person name="Goldberg J."/>
            <person name="Griggs A."/>
            <person name="Gujja S."/>
            <person name="Hansen M."/>
            <person name="Howarth C."/>
            <person name="Imamovic A."/>
            <person name="Ireland A."/>
            <person name="Larimer J."/>
            <person name="McCowan C."/>
            <person name="Murphy C."/>
            <person name="Pearson M."/>
            <person name="Poon T.W."/>
            <person name="Priest M."/>
            <person name="Roberts A."/>
            <person name="Saif S."/>
            <person name="Shea T."/>
            <person name="Sisk P."/>
            <person name="Sykes S."/>
            <person name="Wortman J."/>
            <person name="Nusbaum C."/>
            <person name="Birren B."/>
        </authorList>
    </citation>
    <scope>NUCLEOTIDE SEQUENCE [LARGE SCALE GENOMIC DNA]</scope>
    <source>
        <strain evidence="1 2">CBS 606.96</strain>
    </source>
</reference>
<comment type="caution">
    <text evidence="1">The sequence shown here is derived from an EMBL/GenBank/DDBJ whole genome shotgun (WGS) entry which is preliminary data.</text>
</comment>
<proteinExistence type="predicted"/>
<name>W9YZA0_9EURO</name>
<evidence type="ECO:0000313" key="1">
    <source>
        <dbReference type="EMBL" id="EXJ87619.1"/>
    </source>
</evidence>
<gene>
    <name evidence="1" type="ORF">A1O3_04580</name>
</gene>
<protein>
    <submittedName>
        <fullName evidence="1">Uncharacterized protein</fullName>
    </submittedName>
</protein>